<dbReference type="EMBL" id="JAEFBJ010000120">
    <property type="protein sequence ID" value="KAG7529790.1"/>
    <property type="molecule type" value="Genomic_DNA"/>
</dbReference>
<dbReference type="PROSITE" id="PS50878">
    <property type="entry name" value="RT_POL"/>
    <property type="match status" value="1"/>
</dbReference>
<feature type="domain" description="Reverse transcriptase" evidence="1">
    <location>
        <begin position="1"/>
        <end position="64"/>
    </location>
</feature>
<accession>A0A8T1XBY2</accession>
<feature type="domain" description="Integrase catalytic" evidence="2">
    <location>
        <begin position="466"/>
        <end position="575"/>
    </location>
</feature>
<dbReference type="GO" id="GO:0003676">
    <property type="term" value="F:nucleic acid binding"/>
    <property type="evidence" value="ECO:0007669"/>
    <property type="project" value="InterPro"/>
</dbReference>
<evidence type="ECO:0000259" key="1">
    <source>
        <dbReference type="PROSITE" id="PS50878"/>
    </source>
</evidence>
<organism evidence="3 4">
    <name type="scientific">Arabidopsis suecica</name>
    <name type="common">Swedish thale-cress</name>
    <name type="synonym">Cardaminopsis suecica</name>
    <dbReference type="NCBI Taxonomy" id="45249"/>
    <lineage>
        <taxon>Eukaryota</taxon>
        <taxon>Viridiplantae</taxon>
        <taxon>Streptophyta</taxon>
        <taxon>Embryophyta</taxon>
        <taxon>Tracheophyta</taxon>
        <taxon>Spermatophyta</taxon>
        <taxon>Magnoliopsida</taxon>
        <taxon>eudicotyledons</taxon>
        <taxon>Gunneridae</taxon>
        <taxon>Pentapetalae</taxon>
        <taxon>rosids</taxon>
        <taxon>malvids</taxon>
        <taxon>Brassicales</taxon>
        <taxon>Brassicaceae</taxon>
        <taxon>Camelineae</taxon>
        <taxon>Arabidopsis</taxon>
    </lineage>
</organism>
<reference evidence="3 4" key="1">
    <citation type="submission" date="2020-12" db="EMBL/GenBank/DDBJ databases">
        <title>Concerted genomic and epigenomic changes stabilize Arabidopsis allopolyploids.</title>
        <authorList>
            <person name="Chen Z."/>
        </authorList>
    </citation>
    <scope>NUCLEOTIDE SEQUENCE [LARGE SCALE GENOMIC DNA]</scope>
    <source>
        <strain evidence="3">As9502</strain>
        <tissue evidence="3">Leaf</tissue>
    </source>
</reference>
<dbReference type="GO" id="GO:0004523">
    <property type="term" value="F:RNA-DNA hybrid ribonuclease activity"/>
    <property type="evidence" value="ECO:0007669"/>
    <property type="project" value="InterPro"/>
</dbReference>
<dbReference type="GO" id="GO:0003964">
    <property type="term" value="F:RNA-directed DNA polymerase activity"/>
    <property type="evidence" value="ECO:0007669"/>
    <property type="project" value="UniProtKB-KW"/>
</dbReference>
<dbReference type="Proteomes" id="UP000694251">
    <property type="component" value="Unassembled WGS sequence"/>
</dbReference>
<dbReference type="PANTHER" id="PTHR48475">
    <property type="entry name" value="RIBONUCLEASE H"/>
    <property type="match status" value="1"/>
</dbReference>
<dbReference type="InterPro" id="IPR000477">
    <property type="entry name" value="RT_dom"/>
</dbReference>
<keyword evidence="3" id="KW-0695">RNA-directed DNA polymerase</keyword>
<keyword evidence="3" id="KW-0548">Nucleotidyltransferase</keyword>
<dbReference type="OrthoDB" id="101614at2759"/>
<dbReference type="InterPro" id="IPR001584">
    <property type="entry name" value="Integrase_cat-core"/>
</dbReference>
<dbReference type="Pfam" id="PF00665">
    <property type="entry name" value="rve"/>
    <property type="match status" value="1"/>
</dbReference>
<evidence type="ECO:0000313" key="3">
    <source>
        <dbReference type="EMBL" id="KAG7529790.1"/>
    </source>
</evidence>
<gene>
    <name evidence="3" type="ORF">ISN44_Un120g000030</name>
</gene>
<dbReference type="PROSITE" id="PS50994">
    <property type="entry name" value="INTEGRASE"/>
    <property type="match status" value="1"/>
</dbReference>
<dbReference type="InterPro" id="IPR002156">
    <property type="entry name" value="RNaseH_domain"/>
</dbReference>
<keyword evidence="3" id="KW-0808">Transferase</keyword>
<dbReference type="Pfam" id="PF13456">
    <property type="entry name" value="RVT_3"/>
    <property type="match status" value="1"/>
</dbReference>
<dbReference type="AlphaFoldDB" id="A0A8T1XBY2"/>
<sequence>MFANQLDKTMEVYIDDMLVKSAHEKDHVPQLRECFKIVNKFEMKLNPEKCSFGVPSGEFLGYLVTERGIEANPKQIAAFIEMPSPKTAREVQRLTGCIAALNRFISRSADKCVPFYQLLRKDKKFDWNDDCEQAFKQLKAYRSELPILAKPQRRGTIVPVHGSLLNRDKQRPEYRTRTSLKAHVLADFVIELPLADLDGTNSNKKWLLHVDGSSNRQASRLAQGMGIRDIHAHSDSQLVTSQFHGEYEAKDECMEAYLELVKTLTQQFESFELTRIRRGENTSAYVAALASTTTAAARALAEAAEASVAEGEPKLENPKHPSIDLTVKHAGMETSATCNFTRVTRSTTAAARALAAAAEASVAEGEPELETPEQPALYEPKMYNDWRILIIDYIERGITPPDKWEARKLKAQSARYCITERRLMKRRIAGPYMVCTYGQQTKDLMKSMHEGQCGSHCSGRTLALRIKKQGYFWPTMLADCIAHSLRSHGSLRWEEETKNLLVLTDYSTKLIEAKAFQQVTEKQVEDFLWENIVCRHGIPYEIVTDNGTNLTSGKIKEFCDKWKIRLTTSTPSYPQEAVILVETIVPSVRRTASPANSDLNTQMLQDNMDFIDERRDQAMIRLQNYQQAAARYYNSNINIRRFEVGELVLRKVFSNTRELNAGKLGTNWDGPYRITEVVRDGVYKLVKVINGVPELRAWNAMHLKKYHE</sequence>
<name>A0A8T1XBY2_ARASU</name>
<comment type="caution">
    <text evidence="3">The sequence shown here is derived from an EMBL/GenBank/DDBJ whole genome shotgun (WGS) entry which is preliminary data.</text>
</comment>
<dbReference type="Pfam" id="PF00078">
    <property type="entry name" value="RVT_1"/>
    <property type="match status" value="1"/>
</dbReference>
<keyword evidence="4" id="KW-1185">Reference proteome</keyword>
<dbReference type="PANTHER" id="PTHR48475:SF2">
    <property type="entry name" value="RIBONUCLEASE H"/>
    <property type="match status" value="1"/>
</dbReference>
<evidence type="ECO:0000259" key="2">
    <source>
        <dbReference type="PROSITE" id="PS50994"/>
    </source>
</evidence>
<proteinExistence type="predicted"/>
<evidence type="ECO:0000313" key="4">
    <source>
        <dbReference type="Proteomes" id="UP000694251"/>
    </source>
</evidence>
<dbReference type="GO" id="GO:0015074">
    <property type="term" value="P:DNA integration"/>
    <property type="evidence" value="ECO:0007669"/>
    <property type="project" value="InterPro"/>
</dbReference>
<protein>
    <submittedName>
        <fullName evidence="3">Reverse transcriptase domain</fullName>
    </submittedName>
</protein>